<organism evidence="5 6">
    <name type="scientific">Actinokineospora fastidiosa</name>
    <dbReference type="NCBI Taxonomy" id="1816"/>
    <lineage>
        <taxon>Bacteria</taxon>
        <taxon>Bacillati</taxon>
        <taxon>Actinomycetota</taxon>
        <taxon>Actinomycetes</taxon>
        <taxon>Pseudonocardiales</taxon>
        <taxon>Pseudonocardiaceae</taxon>
        <taxon>Actinokineospora</taxon>
    </lineage>
</organism>
<reference evidence="5" key="2">
    <citation type="submission" date="2020-09" db="EMBL/GenBank/DDBJ databases">
        <authorList>
            <person name="Sun Q."/>
            <person name="Ohkuma M."/>
        </authorList>
    </citation>
    <scope>NUCLEOTIDE SEQUENCE</scope>
    <source>
        <strain evidence="5">JCM 3276</strain>
    </source>
</reference>
<evidence type="ECO:0000313" key="5">
    <source>
        <dbReference type="EMBL" id="GGS34675.1"/>
    </source>
</evidence>
<evidence type="ECO:0000256" key="4">
    <source>
        <dbReference type="SAM" id="SignalP"/>
    </source>
</evidence>
<comment type="similarity">
    <text evidence="1">Belongs to the bacterial solute-binding protein 1 family.</text>
</comment>
<evidence type="ECO:0000256" key="3">
    <source>
        <dbReference type="ARBA" id="ARBA00022729"/>
    </source>
</evidence>
<dbReference type="SUPFAM" id="SSF53850">
    <property type="entry name" value="Periplasmic binding protein-like II"/>
    <property type="match status" value="1"/>
</dbReference>
<dbReference type="PANTHER" id="PTHR30061">
    <property type="entry name" value="MALTOSE-BINDING PERIPLASMIC PROTEIN"/>
    <property type="match status" value="1"/>
</dbReference>
<dbReference type="GO" id="GO:0055052">
    <property type="term" value="C:ATP-binding cassette (ABC) transporter complex, substrate-binding subunit-containing"/>
    <property type="evidence" value="ECO:0007669"/>
    <property type="project" value="TreeGrafter"/>
</dbReference>
<feature type="chain" id="PRO_5037364314" evidence="4">
    <location>
        <begin position="29"/>
        <end position="427"/>
    </location>
</feature>
<dbReference type="GO" id="GO:0042956">
    <property type="term" value="P:maltodextrin transmembrane transport"/>
    <property type="evidence" value="ECO:0007669"/>
    <property type="project" value="TreeGrafter"/>
</dbReference>
<dbReference type="Gene3D" id="3.40.190.10">
    <property type="entry name" value="Periplasmic binding protein-like II"/>
    <property type="match status" value="2"/>
</dbReference>
<accession>A0A918GFR9</accession>
<dbReference type="Proteomes" id="UP000660680">
    <property type="component" value="Unassembled WGS sequence"/>
</dbReference>
<dbReference type="Pfam" id="PF13416">
    <property type="entry name" value="SBP_bac_8"/>
    <property type="match status" value="1"/>
</dbReference>
<dbReference type="InterPro" id="IPR006059">
    <property type="entry name" value="SBP"/>
</dbReference>
<dbReference type="AlphaFoldDB" id="A0A918GFR9"/>
<evidence type="ECO:0000256" key="1">
    <source>
        <dbReference type="ARBA" id="ARBA00008520"/>
    </source>
</evidence>
<protein>
    <submittedName>
        <fullName evidence="5">ABC transporter substrate-binding protein</fullName>
    </submittedName>
</protein>
<dbReference type="PROSITE" id="PS51257">
    <property type="entry name" value="PROKAR_LIPOPROTEIN"/>
    <property type="match status" value="1"/>
</dbReference>
<dbReference type="PANTHER" id="PTHR30061:SF50">
    <property type="entry name" value="MALTOSE_MALTODEXTRIN-BINDING PERIPLASMIC PROTEIN"/>
    <property type="match status" value="1"/>
</dbReference>
<evidence type="ECO:0000256" key="2">
    <source>
        <dbReference type="ARBA" id="ARBA00022448"/>
    </source>
</evidence>
<dbReference type="GO" id="GO:0015768">
    <property type="term" value="P:maltose transport"/>
    <property type="evidence" value="ECO:0007669"/>
    <property type="project" value="TreeGrafter"/>
</dbReference>
<sequence>MRLRHLVFAAAVALVAACAPVQSGPADAGGDERSGQLRVWLFDEVNRDAKDAVVRAAVAEFEGSHPGVTVDVQYIQVQTRAERFKAAFSDPKSAPDVAEFGNTDLAGFVAAGGFADVSADVAGWAEGKDLLPSVLDTARVDGKLYGVPWFVGVRALYYRTDVFAELGVEPPATLGEIAPLARRIRAAKPDMLGISVGGKYVYGALPFVWANGGDIAKRDGAAFVSTVDSAEAKAGWAQYTELLSDDICPPQACAGNGGDASVEAFRAGKAAMTIGGDFNRKSVDASAAAGKYAVVPLPGTTEGSIAPAFAGGNLLGVLSGTGRRTLAAEFVQVLAGKKYQREMYEAMGNLPTFADVQREVAESDAFLAPFIATLENGTRFVPVTPAWAKIDAQAVLPTLIQQVATGAQDVDTAAAAAAEAMNAAFAS</sequence>
<reference evidence="5" key="1">
    <citation type="journal article" date="2014" name="Int. J. Syst. Evol. Microbiol.">
        <title>Complete genome sequence of Corynebacterium casei LMG S-19264T (=DSM 44701T), isolated from a smear-ripened cheese.</title>
        <authorList>
            <consortium name="US DOE Joint Genome Institute (JGI-PGF)"/>
            <person name="Walter F."/>
            <person name="Albersmeier A."/>
            <person name="Kalinowski J."/>
            <person name="Ruckert C."/>
        </authorList>
    </citation>
    <scope>NUCLEOTIDE SEQUENCE</scope>
    <source>
        <strain evidence="5">JCM 3276</strain>
    </source>
</reference>
<keyword evidence="6" id="KW-1185">Reference proteome</keyword>
<dbReference type="GO" id="GO:1901982">
    <property type="term" value="F:maltose binding"/>
    <property type="evidence" value="ECO:0007669"/>
    <property type="project" value="TreeGrafter"/>
</dbReference>
<name>A0A918GFR9_9PSEU</name>
<evidence type="ECO:0000313" key="6">
    <source>
        <dbReference type="Proteomes" id="UP000660680"/>
    </source>
</evidence>
<comment type="caution">
    <text evidence="5">The sequence shown here is derived from an EMBL/GenBank/DDBJ whole genome shotgun (WGS) entry which is preliminary data.</text>
</comment>
<proteinExistence type="inferred from homology"/>
<dbReference type="RefSeq" id="WP_189211136.1">
    <property type="nucleotide sequence ID" value="NZ_BMRB01000002.1"/>
</dbReference>
<dbReference type="EMBL" id="BMRB01000002">
    <property type="protein sequence ID" value="GGS34675.1"/>
    <property type="molecule type" value="Genomic_DNA"/>
</dbReference>
<keyword evidence="3 4" id="KW-0732">Signal</keyword>
<keyword evidence="2" id="KW-0813">Transport</keyword>
<gene>
    <name evidence="5" type="ORF">GCM10010171_31430</name>
</gene>
<feature type="signal peptide" evidence="4">
    <location>
        <begin position="1"/>
        <end position="28"/>
    </location>
</feature>